<keyword evidence="2" id="KW-1185">Reference proteome</keyword>
<dbReference type="OrthoDB" id="431626at2759"/>
<name>A0A9Q8Z209_CURCL</name>
<dbReference type="Proteomes" id="UP001056012">
    <property type="component" value="Chromosome 1"/>
</dbReference>
<dbReference type="VEuPathDB" id="FungiDB:yc1106_01556"/>
<evidence type="ECO:0000313" key="1">
    <source>
        <dbReference type="EMBL" id="USP74282.1"/>
    </source>
</evidence>
<reference evidence="1" key="1">
    <citation type="submission" date="2021-12" db="EMBL/GenBank/DDBJ databases">
        <title>Curvularia clavata genome.</title>
        <authorList>
            <person name="Cao Y."/>
        </authorList>
    </citation>
    <scope>NUCLEOTIDE SEQUENCE</scope>
    <source>
        <strain evidence="1">Yc1106</strain>
    </source>
</reference>
<gene>
    <name evidence="1" type="ORF">yc1106_01556</name>
</gene>
<proteinExistence type="predicted"/>
<organism evidence="1 2">
    <name type="scientific">Curvularia clavata</name>
    <dbReference type="NCBI Taxonomy" id="95742"/>
    <lineage>
        <taxon>Eukaryota</taxon>
        <taxon>Fungi</taxon>
        <taxon>Dikarya</taxon>
        <taxon>Ascomycota</taxon>
        <taxon>Pezizomycotina</taxon>
        <taxon>Dothideomycetes</taxon>
        <taxon>Pleosporomycetidae</taxon>
        <taxon>Pleosporales</taxon>
        <taxon>Pleosporineae</taxon>
        <taxon>Pleosporaceae</taxon>
        <taxon>Curvularia</taxon>
    </lineage>
</organism>
<dbReference type="EMBL" id="CP089274">
    <property type="protein sequence ID" value="USP74282.1"/>
    <property type="molecule type" value="Genomic_DNA"/>
</dbReference>
<dbReference type="AlphaFoldDB" id="A0A9Q8Z209"/>
<accession>A0A9Q8Z209</accession>
<protein>
    <submittedName>
        <fullName evidence="1">ARM repeat-containing protein</fullName>
    </submittedName>
</protein>
<evidence type="ECO:0000313" key="2">
    <source>
        <dbReference type="Proteomes" id="UP001056012"/>
    </source>
</evidence>
<sequence>MGLCTPWPKSLNPIQLHPMTIKESPNHQVWAQSTYIFSICLCPRPYQIDAITNAPLSRPDLLNDLLYIIPGAIDGQLHGGLKVLEKLVEDSLTDDTFFPVMPQVTKILFNVAGN</sequence>